<evidence type="ECO:0000313" key="3">
    <source>
        <dbReference type="Proteomes" id="UP000664132"/>
    </source>
</evidence>
<dbReference type="OrthoDB" id="3439380at2759"/>
<dbReference type="Proteomes" id="UP000664132">
    <property type="component" value="Unassembled WGS sequence"/>
</dbReference>
<protein>
    <recommendedName>
        <fullName evidence="1">2EXR domain-containing protein</fullName>
    </recommendedName>
</protein>
<reference evidence="2" key="1">
    <citation type="submission" date="2021-02" db="EMBL/GenBank/DDBJ databases">
        <title>Genome sequence Cadophora malorum strain M34.</title>
        <authorList>
            <person name="Stefanovic E."/>
            <person name="Vu D."/>
            <person name="Scully C."/>
            <person name="Dijksterhuis J."/>
            <person name="Roader J."/>
            <person name="Houbraken J."/>
        </authorList>
    </citation>
    <scope>NUCLEOTIDE SEQUENCE</scope>
    <source>
        <strain evidence="2">M34</strain>
    </source>
</reference>
<keyword evidence="3" id="KW-1185">Reference proteome</keyword>
<dbReference type="InterPro" id="IPR045518">
    <property type="entry name" value="2EXR"/>
</dbReference>
<dbReference type="Pfam" id="PF20150">
    <property type="entry name" value="2EXR"/>
    <property type="match status" value="1"/>
</dbReference>
<dbReference type="AlphaFoldDB" id="A0A8H8BSJ8"/>
<gene>
    <name evidence="2" type="ORF">IFR04_004183</name>
</gene>
<proteinExistence type="predicted"/>
<feature type="domain" description="2EXR" evidence="1">
    <location>
        <begin position="11"/>
        <end position="134"/>
    </location>
</feature>
<evidence type="ECO:0000259" key="1">
    <source>
        <dbReference type="Pfam" id="PF20150"/>
    </source>
</evidence>
<comment type="caution">
    <text evidence="2">The sequence shown here is derived from an EMBL/GenBank/DDBJ whole genome shotgun (WGS) entry which is preliminary data.</text>
</comment>
<dbReference type="PANTHER" id="PTHR35910">
    <property type="entry name" value="2EXR DOMAIN-CONTAINING PROTEIN"/>
    <property type="match status" value="1"/>
</dbReference>
<dbReference type="PANTHER" id="PTHR35910:SF6">
    <property type="entry name" value="2EXR DOMAIN-CONTAINING PROTEIN"/>
    <property type="match status" value="1"/>
</dbReference>
<evidence type="ECO:0000313" key="2">
    <source>
        <dbReference type="EMBL" id="KAG4422705.1"/>
    </source>
</evidence>
<sequence length="275" mass="32209">MATPIPTRDAFPKFSLLPTELRRRIWEESLPRRVVEFPHVSLERKMALWEREICFHPSRPPPKPDTISLGVLGASYESYNTLNGLYKVHFGFDKLEEDDFEESLADYRRPWQDWEVRWARPYKGVRFNPKIDTLSMDAETCRAIIKFGHEGLIPLRFVSVYVSDEYEFDMPLYIDTGFTSIMSLFLNAPNLEKLCLVIGNRGCSWEDERHQILSEIVKSCELALQDYWDTWRDTEGREMYTSDDEGIAKAQNDRKRWRAVVRVSLTDEPSAYAHG</sequence>
<name>A0A8H8BSJ8_9HELO</name>
<accession>A0A8H8BSJ8</accession>
<organism evidence="2 3">
    <name type="scientific">Cadophora malorum</name>
    <dbReference type="NCBI Taxonomy" id="108018"/>
    <lineage>
        <taxon>Eukaryota</taxon>
        <taxon>Fungi</taxon>
        <taxon>Dikarya</taxon>
        <taxon>Ascomycota</taxon>
        <taxon>Pezizomycotina</taxon>
        <taxon>Leotiomycetes</taxon>
        <taxon>Helotiales</taxon>
        <taxon>Ploettnerulaceae</taxon>
        <taxon>Cadophora</taxon>
    </lineage>
</organism>
<dbReference type="EMBL" id="JAFJYH010000045">
    <property type="protein sequence ID" value="KAG4422705.1"/>
    <property type="molecule type" value="Genomic_DNA"/>
</dbReference>